<dbReference type="PANTHER" id="PTHR21192">
    <property type="entry name" value="NUCLEAR PROTEIN E3-3"/>
    <property type="match status" value="1"/>
</dbReference>
<dbReference type="Proteomes" id="UP000484255">
    <property type="component" value="Unassembled WGS sequence"/>
</dbReference>
<dbReference type="AlphaFoldDB" id="A0A7C9PGR4"/>
<dbReference type="InterPro" id="IPR036748">
    <property type="entry name" value="MTH938-like_sf"/>
</dbReference>
<evidence type="ECO:0000313" key="2">
    <source>
        <dbReference type="Proteomes" id="UP000484255"/>
    </source>
</evidence>
<name>A0A7C9PGR4_9BURK</name>
<reference evidence="1 2" key="1">
    <citation type="submission" date="2020-02" db="EMBL/GenBank/DDBJ databases">
        <title>Ideonella bacterium strain TBM-1.</title>
        <authorList>
            <person name="Chen W.-M."/>
        </authorList>
    </citation>
    <scope>NUCLEOTIDE SEQUENCE [LARGE SCALE GENOMIC DNA]</scope>
    <source>
        <strain evidence="1 2">TBM-1</strain>
    </source>
</reference>
<comment type="caution">
    <text evidence="1">The sequence shown here is derived from an EMBL/GenBank/DDBJ whole genome shotgun (WGS) entry which is preliminary data.</text>
</comment>
<accession>A0A7C9PGR4</accession>
<dbReference type="PANTHER" id="PTHR21192:SF2">
    <property type="entry name" value="NADH DEHYDROGENASE [UBIQUINONE] 1 ALPHA SUBCOMPLEX ASSEMBLY FACTOR 3"/>
    <property type="match status" value="1"/>
</dbReference>
<dbReference type="SUPFAM" id="SSF64076">
    <property type="entry name" value="MTH938-like"/>
    <property type="match status" value="1"/>
</dbReference>
<dbReference type="Pfam" id="PF04430">
    <property type="entry name" value="DUF498"/>
    <property type="match status" value="1"/>
</dbReference>
<gene>
    <name evidence="1" type="ORF">G3A44_05300</name>
</gene>
<protein>
    <submittedName>
        <fullName evidence="1">Xcc1710-like domain-containing protein</fullName>
    </submittedName>
</protein>
<evidence type="ECO:0000313" key="1">
    <source>
        <dbReference type="EMBL" id="NDY90614.1"/>
    </source>
</evidence>
<sequence>MKFQPDRLDGVNAVSRLETGRIWVLLQPFEHGVVVPWQGAVSDWPARQAEDIQADHLQALVALQPELVILGTGARQRFLSASVLRPLIEARIGYELMDTAAACRTYNVLVNEGRRAVGAFIL</sequence>
<keyword evidence="2" id="KW-1185">Reference proteome</keyword>
<dbReference type="InterPro" id="IPR007523">
    <property type="entry name" value="NDUFAF3/AAMDC"/>
</dbReference>
<dbReference type="CDD" id="cd05560">
    <property type="entry name" value="Xcc1710_like"/>
    <property type="match status" value="1"/>
</dbReference>
<proteinExistence type="predicted"/>
<dbReference type="EMBL" id="JAAGOH010000004">
    <property type="protein sequence ID" value="NDY90614.1"/>
    <property type="molecule type" value="Genomic_DNA"/>
</dbReference>
<dbReference type="RefSeq" id="WP_163456467.1">
    <property type="nucleotide sequence ID" value="NZ_JAAGOH010000004.1"/>
</dbReference>
<dbReference type="Gene3D" id="3.40.1230.10">
    <property type="entry name" value="MTH938-like"/>
    <property type="match status" value="1"/>
</dbReference>
<organism evidence="1 2">
    <name type="scientific">Ideonella livida</name>
    <dbReference type="NCBI Taxonomy" id="2707176"/>
    <lineage>
        <taxon>Bacteria</taxon>
        <taxon>Pseudomonadati</taxon>
        <taxon>Pseudomonadota</taxon>
        <taxon>Betaproteobacteria</taxon>
        <taxon>Burkholderiales</taxon>
        <taxon>Sphaerotilaceae</taxon>
        <taxon>Ideonella</taxon>
    </lineage>
</organism>